<gene>
    <name evidence="1" type="ORF">CRE_04166</name>
</gene>
<dbReference type="eggNOG" id="ENOG502TK3M">
    <property type="taxonomic scope" value="Eukaryota"/>
</dbReference>
<protein>
    <submittedName>
        <fullName evidence="1">Uncharacterized protein</fullName>
    </submittedName>
</protein>
<keyword evidence="2" id="KW-1185">Reference proteome</keyword>
<name>E3MYS6_CAERE</name>
<dbReference type="HOGENOM" id="CLU_1054613_0_0_1"/>
<dbReference type="OrthoDB" id="5893049at2759"/>
<dbReference type="Proteomes" id="UP000008281">
    <property type="component" value="Unassembled WGS sequence"/>
</dbReference>
<organism evidence="2">
    <name type="scientific">Caenorhabditis remanei</name>
    <name type="common">Caenorhabditis vulgaris</name>
    <dbReference type="NCBI Taxonomy" id="31234"/>
    <lineage>
        <taxon>Eukaryota</taxon>
        <taxon>Metazoa</taxon>
        <taxon>Ecdysozoa</taxon>
        <taxon>Nematoda</taxon>
        <taxon>Chromadorea</taxon>
        <taxon>Rhabditida</taxon>
        <taxon>Rhabditina</taxon>
        <taxon>Rhabditomorpha</taxon>
        <taxon>Rhabditoidea</taxon>
        <taxon>Rhabditidae</taxon>
        <taxon>Peloderinae</taxon>
        <taxon>Caenorhabditis</taxon>
    </lineage>
</organism>
<accession>E3MYS6</accession>
<proteinExistence type="predicted"/>
<dbReference type="AlphaFoldDB" id="E3MYS6"/>
<evidence type="ECO:0000313" key="2">
    <source>
        <dbReference type="Proteomes" id="UP000008281"/>
    </source>
</evidence>
<dbReference type="InParanoid" id="E3MYS6"/>
<reference evidence="1" key="1">
    <citation type="submission" date="2007-07" db="EMBL/GenBank/DDBJ databases">
        <title>PCAP assembly of the Caenorhabditis remanei genome.</title>
        <authorList>
            <consortium name="The Caenorhabditis remanei Sequencing Consortium"/>
            <person name="Wilson R.K."/>
        </authorList>
    </citation>
    <scope>NUCLEOTIDE SEQUENCE [LARGE SCALE GENOMIC DNA]</scope>
    <source>
        <strain evidence="1">PB4641</strain>
    </source>
</reference>
<dbReference type="EMBL" id="DS268498">
    <property type="protein sequence ID" value="EFP12232.1"/>
    <property type="molecule type" value="Genomic_DNA"/>
</dbReference>
<evidence type="ECO:0000313" key="1">
    <source>
        <dbReference type="EMBL" id="EFP12232.1"/>
    </source>
</evidence>
<sequence length="271" mass="30019">MTVSIAQSSNSNSGSLTAVTSDTAIFRAFPSSFAVYAPLKTVSEREWKTNLNMHLAEDFISLKQKKQHKKIVNEILTSDLPEDVDESVWGCFKGDIKLSDDVPAKKEIKIQRRAVNMDKKKKNPSVTDVPIKKQFNCQKNTTSMDKKKNQMKAAQCSMNQKTFATDKTSSSPLTIDTSVPPPSFFLTPPTSGPAFPTTTTKSPSFVFNMGVVNAPTAGVKVAKRDLPGSGDAFEMIVDHSKPKKVKIFSPEEVKKQESLVNEWKRKILESQ</sequence>